<dbReference type="InterPro" id="IPR043128">
    <property type="entry name" value="Rev_trsase/Diguanyl_cyclase"/>
</dbReference>
<evidence type="ECO:0000259" key="5">
    <source>
        <dbReference type="PROSITE" id="PS50887"/>
    </source>
</evidence>
<name>A0A919CSS4_9PROT</name>
<dbReference type="InterPro" id="IPR013656">
    <property type="entry name" value="PAS_4"/>
</dbReference>
<dbReference type="NCBIfam" id="TIGR00229">
    <property type="entry name" value="sensory_box"/>
    <property type="match status" value="1"/>
</dbReference>
<dbReference type="AlphaFoldDB" id="A0A919CSS4"/>
<evidence type="ECO:0000313" key="7">
    <source>
        <dbReference type="Proteomes" id="UP000630353"/>
    </source>
</evidence>
<dbReference type="Gene3D" id="3.30.70.270">
    <property type="match status" value="1"/>
</dbReference>
<dbReference type="PANTHER" id="PTHR44757:SF2">
    <property type="entry name" value="BIOFILM ARCHITECTURE MAINTENANCE PROTEIN MBAA"/>
    <property type="match status" value="1"/>
</dbReference>
<dbReference type="Pfam" id="PF00990">
    <property type="entry name" value="GGDEF"/>
    <property type="match status" value="1"/>
</dbReference>
<dbReference type="CDD" id="cd00130">
    <property type="entry name" value="PAS"/>
    <property type="match status" value="2"/>
</dbReference>
<feature type="region of interest" description="Disordered" evidence="1">
    <location>
        <begin position="1"/>
        <end position="27"/>
    </location>
</feature>
<accession>A0A919CSS4</accession>
<sequence>MSKDVKRHGARKTAAGGAPATGELPDGTAPANQFDLLAIIDEVLRPLPLATLAIDHRGRVVLANTRALELFNARQSDLQEQPLGELFPAAEASEAAAPADATLSRIAAGGTTLVARRSDGIRFDVRAVAHPWSLKGRAMTLIALQDPSPAADSPKQAAERDELLRVVLSGMPAMVSVKDRYGRYVLVNDYQAEFLGVSPDQAVGRTTSDLIGSDAGSAIDALDRQVASGAGLLFTVEETIKDRNGRDGVWLTTKSALRDSDGEVDKIFSVSIDISEQKLLEERAASLVNYDALTGLPNRPLLMRRIHEAVRHAKRARSRVAIVVLDIDNLKDIERSDGEGATDHVLRRAAIRLSSTIRETDAVGRPGNESFAVLLNHIADPEEALAEGARFAASLGEPFQLRGSLARLQVSHGVAVYPDDGRDEHELMEAADIAINRARTRSRQGREPLQASSQEQSRRRALHNGLRRALEHGQLTMAVLPEVDLATGAIVRGETLTRWRHPEHGDIPPEEFIEVAESSEFLDAFTEWSLREACQTAAGWTEGPLAEVAVVVNLSASQFFYPDLVDLVADTLDQAGLDPGRLAVEVDELAAMQDPDLAANIVAELAAAGVGASLDRFGAEATSLAFVEALQAPSLKIDRSFMADWRNKGGLIRAAATLGGSLGKRMVATGIETVEQLRLARTAGCQGGQGFLFAQPLSVADFVRLVSDTDGKLTLPE</sequence>
<dbReference type="InterPro" id="IPR000160">
    <property type="entry name" value="GGDEF_dom"/>
</dbReference>
<reference evidence="6" key="1">
    <citation type="journal article" date="2014" name="Int. J. Syst. Evol. Microbiol.">
        <title>Complete genome sequence of Corynebacterium casei LMG S-19264T (=DSM 44701T), isolated from a smear-ripened cheese.</title>
        <authorList>
            <consortium name="US DOE Joint Genome Institute (JGI-PGF)"/>
            <person name="Walter F."/>
            <person name="Albersmeier A."/>
            <person name="Kalinowski J."/>
            <person name="Ruckert C."/>
        </authorList>
    </citation>
    <scope>NUCLEOTIDE SEQUENCE</scope>
    <source>
        <strain evidence="6">KCTC 42651</strain>
    </source>
</reference>
<feature type="region of interest" description="Disordered" evidence="1">
    <location>
        <begin position="440"/>
        <end position="461"/>
    </location>
</feature>
<evidence type="ECO:0000313" key="6">
    <source>
        <dbReference type="EMBL" id="GHD63604.1"/>
    </source>
</evidence>
<evidence type="ECO:0000256" key="1">
    <source>
        <dbReference type="SAM" id="MobiDB-lite"/>
    </source>
</evidence>
<feature type="domain" description="EAL" evidence="4">
    <location>
        <begin position="459"/>
        <end position="710"/>
    </location>
</feature>
<feature type="domain" description="PAS" evidence="2">
    <location>
        <begin position="160"/>
        <end position="230"/>
    </location>
</feature>
<evidence type="ECO:0008006" key="8">
    <source>
        <dbReference type="Google" id="ProtNLM"/>
    </source>
</evidence>
<dbReference type="Gene3D" id="3.20.20.450">
    <property type="entry name" value="EAL domain"/>
    <property type="match status" value="1"/>
</dbReference>
<dbReference type="CDD" id="cd01949">
    <property type="entry name" value="GGDEF"/>
    <property type="match status" value="1"/>
</dbReference>
<dbReference type="InterPro" id="IPR035919">
    <property type="entry name" value="EAL_sf"/>
</dbReference>
<dbReference type="Proteomes" id="UP000630353">
    <property type="component" value="Unassembled WGS sequence"/>
</dbReference>
<dbReference type="EMBL" id="BMZS01000017">
    <property type="protein sequence ID" value="GHD63604.1"/>
    <property type="molecule type" value="Genomic_DNA"/>
</dbReference>
<dbReference type="PROSITE" id="PS50887">
    <property type="entry name" value="GGDEF"/>
    <property type="match status" value="1"/>
</dbReference>
<feature type="compositionally biased region" description="Basic residues" evidence="1">
    <location>
        <begin position="1"/>
        <end position="11"/>
    </location>
</feature>
<dbReference type="SUPFAM" id="SSF55073">
    <property type="entry name" value="Nucleotide cyclase"/>
    <property type="match status" value="1"/>
</dbReference>
<evidence type="ECO:0000259" key="3">
    <source>
        <dbReference type="PROSITE" id="PS50113"/>
    </source>
</evidence>
<dbReference type="SMART" id="SM00267">
    <property type="entry name" value="GGDEF"/>
    <property type="match status" value="1"/>
</dbReference>
<dbReference type="Gene3D" id="3.30.450.20">
    <property type="entry name" value="PAS domain"/>
    <property type="match status" value="2"/>
</dbReference>
<dbReference type="InterPro" id="IPR001633">
    <property type="entry name" value="EAL_dom"/>
</dbReference>
<dbReference type="PROSITE" id="PS50883">
    <property type="entry name" value="EAL"/>
    <property type="match status" value="1"/>
</dbReference>
<dbReference type="PROSITE" id="PS50113">
    <property type="entry name" value="PAC"/>
    <property type="match status" value="1"/>
</dbReference>
<dbReference type="NCBIfam" id="TIGR00254">
    <property type="entry name" value="GGDEF"/>
    <property type="match status" value="1"/>
</dbReference>
<keyword evidence="7" id="KW-1185">Reference proteome</keyword>
<dbReference type="PROSITE" id="PS50112">
    <property type="entry name" value="PAS"/>
    <property type="match status" value="1"/>
</dbReference>
<evidence type="ECO:0000259" key="4">
    <source>
        <dbReference type="PROSITE" id="PS50883"/>
    </source>
</evidence>
<dbReference type="InterPro" id="IPR035965">
    <property type="entry name" value="PAS-like_dom_sf"/>
</dbReference>
<reference evidence="6" key="2">
    <citation type="submission" date="2020-09" db="EMBL/GenBank/DDBJ databases">
        <authorList>
            <person name="Sun Q."/>
            <person name="Kim S."/>
        </authorList>
    </citation>
    <scope>NUCLEOTIDE SEQUENCE</scope>
    <source>
        <strain evidence="6">KCTC 42651</strain>
    </source>
</reference>
<dbReference type="Pfam" id="PF00563">
    <property type="entry name" value="EAL"/>
    <property type="match status" value="1"/>
</dbReference>
<protein>
    <recommendedName>
        <fullName evidence="8">PAS domain S-box-containing protein/diguanylate cyclase (GGDEF) domain-containing protein</fullName>
    </recommendedName>
</protein>
<dbReference type="InterPro" id="IPR052155">
    <property type="entry name" value="Biofilm_reg_signaling"/>
</dbReference>
<dbReference type="SMART" id="SM00052">
    <property type="entry name" value="EAL"/>
    <property type="match status" value="1"/>
</dbReference>
<dbReference type="Pfam" id="PF08448">
    <property type="entry name" value="PAS_4"/>
    <property type="match status" value="2"/>
</dbReference>
<dbReference type="InterPro" id="IPR029787">
    <property type="entry name" value="Nucleotide_cyclase"/>
</dbReference>
<organism evidence="6 7">
    <name type="scientific">Thalassobaculum fulvum</name>
    <dbReference type="NCBI Taxonomy" id="1633335"/>
    <lineage>
        <taxon>Bacteria</taxon>
        <taxon>Pseudomonadati</taxon>
        <taxon>Pseudomonadota</taxon>
        <taxon>Alphaproteobacteria</taxon>
        <taxon>Rhodospirillales</taxon>
        <taxon>Thalassobaculaceae</taxon>
        <taxon>Thalassobaculum</taxon>
    </lineage>
</organism>
<dbReference type="SUPFAM" id="SSF55785">
    <property type="entry name" value="PYP-like sensor domain (PAS domain)"/>
    <property type="match status" value="2"/>
</dbReference>
<dbReference type="SMART" id="SM00091">
    <property type="entry name" value="PAS"/>
    <property type="match status" value="2"/>
</dbReference>
<feature type="domain" description="GGDEF" evidence="5">
    <location>
        <begin position="318"/>
        <end position="454"/>
    </location>
</feature>
<gene>
    <name evidence="6" type="ORF">GCM10017083_54050</name>
</gene>
<dbReference type="PANTHER" id="PTHR44757">
    <property type="entry name" value="DIGUANYLATE CYCLASE DGCP"/>
    <property type="match status" value="1"/>
</dbReference>
<dbReference type="InterPro" id="IPR000700">
    <property type="entry name" value="PAS-assoc_C"/>
</dbReference>
<feature type="domain" description="PAC" evidence="3">
    <location>
        <begin position="234"/>
        <end position="286"/>
    </location>
</feature>
<dbReference type="SUPFAM" id="SSF141868">
    <property type="entry name" value="EAL domain-like"/>
    <property type="match status" value="1"/>
</dbReference>
<comment type="caution">
    <text evidence="6">The sequence shown here is derived from an EMBL/GenBank/DDBJ whole genome shotgun (WGS) entry which is preliminary data.</text>
</comment>
<evidence type="ECO:0000259" key="2">
    <source>
        <dbReference type="PROSITE" id="PS50112"/>
    </source>
</evidence>
<dbReference type="InterPro" id="IPR000014">
    <property type="entry name" value="PAS"/>
</dbReference>
<dbReference type="CDD" id="cd01948">
    <property type="entry name" value="EAL"/>
    <property type="match status" value="1"/>
</dbReference>
<proteinExistence type="predicted"/>